<organism evidence="1 2">
    <name type="scientific">Ceratodon purpureus</name>
    <name type="common">Fire moss</name>
    <name type="synonym">Dicranum purpureum</name>
    <dbReference type="NCBI Taxonomy" id="3225"/>
    <lineage>
        <taxon>Eukaryota</taxon>
        <taxon>Viridiplantae</taxon>
        <taxon>Streptophyta</taxon>
        <taxon>Embryophyta</taxon>
        <taxon>Bryophyta</taxon>
        <taxon>Bryophytina</taxon>
        <taxon>Bryopsida</taxon>
        <taxon>Dicranidae</taxon>
        <taxon>Pseudoditrichales</taxon>
        <taxon>Ditrichaceae</taxon>
        <taxon>Ceratodon</taxon>
    </lineage>
</organism>
<gene>
    <name evidence="1" type="ORF">KC19_VG154100</name>
</gene>
<protein>
    <submittedName>
        <fullName evidence="1">Uncharacterized protein</fullName>
    </submittedName>
</protein>
<dbReference type="Proteomes" id="UP000822688">
    <property type="component" value="Chromosome V"/>
</dbReference>
<comment type="caution">
    <text evidence="1">The sequence shown here is derived from an EMBL/GenBank/DDBJ whole genome shotgun (WGS) entry which is preliminary data.</text>
</comment>
<name>A0A8T0HRJ5_CERPU</name>
<keyword evidence="2" id="KW-1185">Reference proteome</keyword>
<evidence type="ECO:0000313" key="2">
    <source>
        <dbReference type="Proteomes" id="UP000822688"/>
    </source>
</evidence>
<accession>A0A8T0HRJ5</accession>
<reference evidence="1" key="1">
    <citation type="submission" date="2020-06" db="EMBL/GenBank/DDBJ databases">
        <title>WGS assembly of Ceratodon purpureus strain R40.</title>
        <authorList>
            <person name="Carey S.B."/>
            <person name="Jenkins J."/>
            <person name="Shu S."/>
            <person name="Lovell J.T."/>
            <person name="Sreedasyam A."/>
            <person name="Maumus F."/>
            <person name="Tiley G.P."/>
            <person name="Fernandez-Pozo N."/>
            <person name="Barry K."/>
            <person name="Chen C."/>
            <person name="Wang M."/>
            <person name="Lipzen A."/>
            <person name="Daum C."/>
            <person name="Saski C.A."/>
            <person name="Payton A.C."/>
            <person name="Mcbreen J.C."/>
            <person name="Conrad R.E."/>
            <person name="Kollar L.M."/>
            <person name="Olsson S."/>
            <person name="Huttunen S."/>
            <person name="Landis J.B."/>
            <person name="Wickett N.J."/>
            <person name="Johnson M.G."/>
            <person name="Rensing S.A."/>
            <person name="Grimwood J."/>
            <person name="Schmutz J."/>
            <person name="Mcdaniel S.F."/>
        </authorList>
    </citation>
    <scope>NUCLEOTIDE SEQUENCE</scope>
    <source>
        <strain evidence="1">R40</strain>
    </source>
</reference>
<sequence length="105" mass="12096">MLGGFLLEAYPGFNQESSRKIQETPVSSWPNEVGCLRDGEATNQIQSGRTQSRKAMAPDGQVSWSNLTRPSIRTWIWPHLWTTISIHMTELPELLELWQMQIQRN</sequence>
<proteinExistence type="predicted"/>
<dbReference type="AlphaFoldDB" id="A0A8T0HRJ5"/>
<evidence type="ECO:0000313" key="1">
    <source>
        <dbReference type="EMBL" id="KAG0573168.1"/>
    </source>
</evidence>
<dbReference type="EMBL" id="CM026426">
    <property type="protein sequence ID" value="KAG0573168.1"/>
    <property type="molecule type" value="Genomic_DNA"/>
</dbReference>